<comment type="subcellular location">
    <subcellularLocation>
        <location evidence="1">Peroxisome membrane</location>
        <topology evidence="1">Multi-pass membrane protein</topology>
    </subcellularLocation>
</comment>
<evidence type="ECO:0000256" key="10">
    <source>
        <dbReference type="ARBA" id="ARBA00022989"/>
    </source>
</evidence>
<evidence type="ECO:0000313" key="14">
    <source>
        <dbReference type="EMBL" id="CUS25101.1"/>
    </source>
</evidence>
<protein>
    <submittedName>
        <fullName evidence="14">LAQU0S27e00122g1_1</fullName>
    </submittedName>
</protein>
<gene>
    <name evidence="14" type="ORF">LAQU0_S27e00122g</name>
</gene>
<accession>A0A0P1KYI1</accession>
<dbReference type="AlphaFoldDB" id="A0A0P1KYI1"/>
<organism evidence="14 15">
    <name type="scientific">Lachancea quebecensis</name>
    <dbReference type="NCBI Taxonomy" id="1654605"/>
    <lineage>
        <taxon>Eukaryota</taxon>
        <taxon>Fungi</taxon>
        <taxon>Dikarya</taxon>
        <taxon>Ascomycota</taxon>
        <taxon>Saccharomycotina</taxon>
        <taxon>Saccharomycetes</taxon>
        <taxon>Saccharomycetales</taxon>
        <taxon>Saccharomycetaceae</taxon>
        <taxon>Lachancea</taxon>
    </lineage>
</organism>
<reference evidence="15" key="1">
    <citation type="submission" date="2015-10" db="EMBL/GenBank/DDBJ databases">
        <authorList>
            <person name="Devillers H."/>
        </authorList>
    </citation>
    <scope>NUCLEOTIDE SEQUENCE [LARGE SCALE GENOMIC DNA]</scope>
</reference>
<keyword evidence="9" id="KW-0653">Protein transport</keyword>
<comment type="similarity">
    <text evidence="3">Belongs to the pex2/pex10/pex12 family.</text>
</comment>
<dbReference type="GO" id="GO:0005778">
    <property type="term" value="C:peroxisomal membrane"/>
    <property type="evidence" value="ECO:0007669"/>
    <property type="project" value="UniProtKB-SubCell"/>
</dbReference>
<dbReference type="Proteomes" id="UP000236544">
    <property type="component" value="Unassembled WGS sequence"/>
</dbReference>
<keyword evidence="8" id="KW-0862">Zinc</keyword>
<evidence type="ECO:0000313" key="15">
    <source>
        <dbReference type="Proteomes" id="UP000236544"/>
    </source>
</evidence>
<evidence type="ECO:0000256" key="12">
    <source>
        <dbReference type="ARBA" id="ARBA00023140"/>
    </source>
</evidence>
<keyword evidence="15" id="KW-1185">Reference proteome</keyword>
<keyword evidence="4" id="KW-0813">Transport</keyword>
<name>A0A0P1KYI1_9SACH</name>
<keyword evidence="10" id="KW-1133">Transmembrane helix</keyword>
<keyword evidence="7" id="KW-0863">Zinc-finger</keyword>
<evidence type="ECO:0000259" key="13">
    <source>
        <dbReference type="Pfam" id="PF04757"/>
    </source>
</evidence>
<dbReference type="OrthoDB" id="1701437at2759"/>
<proteinExistence type="inferred from homology"/>
<evidence type="ECO:0000256" key="9">
    <source>
        <dbReference type="ARBA" id="ARBA00022927"/>
    </source>
</evidence>
<dbReference type="GO" id="GO:0016562">
    <property type="term" value="P:protein import into peroxisome matrix, receptor recycling"/>
    <property type="evidence" value="ECO:0007669"/>
    <property type="project" value="UniProtKB-ARBA"/>
</dbReference>
<comment type="pathway">
    <text evidence="2">Protein modification; protein ubiquitination.</text>
</comment>
<evidence type="ECO:0000256" key="2">
    <source>
        <dbReference type="ARBA" id="ARBA00004906"/>
    </source>
</evidence>
<evidence type="ECO:0000256" key="7">
    <source>
        <dbReference type="ARBA" id="ARBA00022771"/>
    </source>
</evidence>
<evidence type="ECO:0000256" key="1">
    <source>
        <dbReference type="ARBA" id="ARBA00004585"/>
    </source>
</evidence>
<feature type="domain" description="Pex N-terminal" evidence="13">
    <location>
        <begin position="26"/>
        <end position="176"/>
    </location>
</feature>
<sequence>MIVSKIDAKKLDSDLHSQLWNLYDTELKPTANREELRFLLKSLAFHFSSKSNGRQTTTYGSALTGTSFQAAKLTLFLADIAMPYLTEKVQSLLYKSDNKYLPVARTIEKLVSIWSISTFVQLLSGSEKSYLSIFHKLLRISTSNFTQSQFYQGTITASMEFQNSQLLYNALLQLLNTQVSQSKVIQRFLRSSNKKPQRGINPNDCPYCNETPNIPFKTSCCKKILCYLCVVKTLEFNNCAGCNTTNFQASPLYLTDTQLRHLTT</sequence>
<dbReference type="GO" id="GO:0008270">
    <property type="term" value="F:zinc ion binding"/>
    <property type="evidence" value="ECO:0007669"/>
    <property type="project" value="UniProtKB-KW"/>
</dbReference>
<keyword evidence="6" id="KW-0479">Metal-binding</keyword>
<evidence type="ECO:0000256" key="4">
    <source>
        <dbReference type="ARBA" id="ARBA00022448"/>
    </source>
</evidence>
<evidence type="ECO:0000256" key="3">
    <source>
        <dbReference type="ARBA" id="ARBA00008704"/>
    </source>
</evidence>
<evidence type="ECO:0000256" key="5">
    <source>
        <dbReference type="ARBA" id="ARBA00022692"/>
    </source>
</evidence>
<dbReference type="GO" id="GO:0016567">
    <property type="term" value="P:protein ubiquitination"/>
    <property type="evidence" value="ECO:0007669"/>
    <property type="project" value="UniProtKB-ARBA"/>
</dbReference>
<dbReference type="InterPro" id="IPR006845">
    <property type="entry name" value="Pex_N"/>
</dbReference>
<evidence type="ECO:0000256" key="8">
    <source>
        <dbReference type="ARBA" id="ARBA00022833"/>
    </source>
</evidence>
<dbReference type="EMBL" id="LN890546">
    <property type="protein sequence ID" value="CUS25101.1"/>
    <property type="molecule type" value="Genomic_DNA"/>
</dbReference>
<evidence type="ECO:0000256" key="6">
    <source>
        <dbReference type="ARBA" id="ARBA00022723"/>
    </source>
</evidence>
<evidence type="ECO:0000256" key="11">
    <source>
        <dbReference type="ARBA" id="ARBA00023136"/>
    </source>
</evidence>
<keyword evidence="5" id="KW-0812">Transmembrane</keyword>
<keyword evidence="11" id="KW-0472">Membrane</keyword>
<dbReference type="Pfam" id="PF04757">
    <property type="entry name" value="Pex2_Pex12"/>
    <property type="match status" value="1"/>
</dbReference>
<keyword evidence="12" id="KW-0576">Peroxisome</keyword>